<feature type="repeat" description="WD" evidence="5">
    <location>
        <begin position="338"/>
        <end position="379"/>
    </location>
</feature>
<dbReference type="PROSITE" id="PS50294">
    <property type="entry name" value="WD_REPEATS_REGION"/>
    <property type="match status" value="2"/>
</dbReference>
<dbReference type="Gene3D" id="3.40.630.10">
    <property type="entry name" value="Zn peptidases"/>
    <property type="match status" value="2"/>
</dbReference>
<feature type="repeat" description="WD" evidence="5">
    <location>
        <begin position="493"/>
        <end position="517"/>
    </location>
</feature>
<dbReference type="PaxDb" id="5507-FOXG_03812P0"/>
<keyword evidence="2" id="KW-0645">Protease</keyword>
<proteinExistence type="inferred from homology"/>
<feature type="repeat" description="WD" evidence="5">
    <location>
        <begin position="551"/>
        <end position="577"/>
    </location>
</feature>
<dbReference type="InterPro" id="IPR002933">
    <property type="entry name" value="Peptidase_M20"/>
</dbReference>
<evidence type="ECO:0000256" key="3">
    <source>
        <dbReference type="ARBA" id="ARBA00022723"/>
    </source>
</evidence>
<dbReference type="Gene3D" id="3.30.70.360">
    <property type="match status" value="1"/>
</dbReference>
<dbReference type="EMBL" id="AFQF01002284">
    <property type="protein sequence ID" value="EGU81896.1"/>
    <property type="molecule type" value="Genomic_DNA"/>
</dbReference>
<feature type="region of interest" description="Disordered" evidence="6">
    <location>
        <begin position="253"/>
        <end position="292"/>
    </location>
</feature>
<dbReference type="STRING" id="660025.F9FMH1"/>
<dbReference type="GO" id="GO:0046872">
    <property type="term" value="F:metal ion binding"/>
    <property type="evidence" value="ECO:0007669"/>
    <property type="project" value="UniProtKB-KW"/>
</dbReference>
<comment type="similarity">
    <text evidence="1">Belongs to the peptidase M20A family.</text>
</comment>
<feature type="repeat" description="WD" evidence="5">
    <location>
        <begin position="633"/>
        <end position="676"/>
    </location>
</feature>
<feature type="compositionally biased region" description="Basic and acidic residues" evidence="6">
    <location>
        <begin position="1040"/>
        <end position="1050"/>
    </location>
</feature>
<keyword evidence="5" id="KW-0853">WD repeat</keyword>
<evidence type="ECO:0000256" key="5">
    <source>
        <dbReference type="PROSITE-ProRule" id="PRU00221"/>
    </source>
</evidence>
<dbReference type="GO" id="GO:0008233">
    <property type="term" value="F:peptidase activity"/>
    <property type="evidence" value="ECO:0007669"/>
    <property type="project" value="UniProtKB-KW"/>
</dbReference>
<gene>
    <name evidence="7" type="ORF">FOXB_07601</name>
</gene>
<dbReference type="Gene3D" id="2.130.10.10">
    <property type="entry name" value="YVTN repeat-like/Quinoprotein amine dehydrogenase"/>
    <property type="match status" value="2"/>
</dbReference>
<dbReference type="OrthoDB" id="7832001at2759"/>
<dbReference type="AlphaFoldDB" id="F9FMH1"/>
<feature type="region of interest" description="Disordered" evidence="6">
    <location>
        <begin position="423"/>
        <end position="454"/>
    </location>
</feature>
<comment type="caution">
    <text evidence="7">The sequence shown here is derived from an EMBL/GenBank/DDBJ whole genome shotgun (WGS) entry which is preliminary data.</text>
</comment>
<evidence type="ECO:0000256" key="4">
    <source>
        <dbReference type="ARBA" id="ARBA00022801"/>
    </source>
</evidence>
<evidence type="ECO:0000256" key="2">
    <source>
        <dbReference type="ARBA" id="ARBA00022670"/>
    </source>
</evidence>
<feature type="compositionally biased region" description="Basic and acidic residues" evidence="6">
    <location>
        <begin position="428"/>
        <end position="439"/>
    </location>
</feature>
<feature type="region of interest" description="Disordered" evidence="6">
    <location>
        <begin position="1029"/>
        <end position="1050"/>
    </location>
</feature>
<dbReference type="InterPro" id="IPR001680">
    <property type="entry name" value="WD40_rpt"/>
</dbReference>
<dbReference type="PANTHER" id="PTHR43270">
    <property type="entry name" value="BETA-ALA-HIS DIPEPTIDASE"/>
    <property type="match status" value="1"/>
</dbReference>
<dbReference type="GO" id="GO:0006751">
    <property type="term" value="P:glutathione catabolic process"/>
    <property type="evidence" value="ECO:0007669"/>
    <property type="project" value="TreeGrafter"/>
</dbReference>
<evidence type="ECO:0000256" key="1">
    <source>
        <dbReference type="ARBA" id="ARBA00006247"/>
    </source>
</evidence>
<dbReference type="SUPFAM" id="SSF50978">
    <property type="entry name" value="WD40 repeat-like"/>
    <property type="match status" value="1"/>
</dbReference>
<keyword evidence="3" id="KW-0479">Metal-binding</keyword>
<dbReference type="InterPro" id="IPR036322">
    <property type="entry name" value="WD40_repeat_dom_sf"/>
</dbReference>
<dbReference type="InterPro" id="IPR015943">
    <property type="entry name" value="WD40/YVTN_repeat-like_dom_sf"/>
</dbReference>
<feature type="compositionally biased region" description="Polar residues" evidence="6">
    <location>
        <begin position="253"/>
        <end position="269"/>
    </location>
</feature>
<dbReference type="PANTHER" id="PTHR43270:SF8">
    <property type="entry name" value="DI- AND TRIPEPTIDASE DUG2-RELATED"/>
    <property type="match status" value="1"/>
</dbReference>
<sequence length="1126" mass="124222">MFDSSINGGGCRGCAKILEYEKRQAVELLVNSDDGRVPSISIISFIAHSLSNTYSIKVEWPEPFNNYPNIFFYPQNSHHVLSKSSSLSSDLQSTIFPERLVPIYGAPDRVAIDPTRLVKWLCSPPPSNKRFNMTKGCGVVAHDNQQLRDILNILECPIANAQPKMTQSGSAALIGRDPGFGDCAIASYLAEFLSGLGAGASALTLVILLIHNTTNNCIKLVIIKSHAFFFLDTPVCPSLEILHRCSDHQANKQLPDTLTMPSRTVSPTMSPGPSSPILSPLEAPEDPATSPDLVHSLSHTSTVLALAVSPQHETIYAGTQDGEIVAWSLDTFRQVRRVQAHKRSVLSLSLSPDASLLFSSAGDPIINVWDPSTLTRLYEIYGSYDVGDIFCTAYSPQHETLYIGAQNATIQWVGLNDVTARVSPESQQHPDRRNHRFFDSKAVGGGASTPRRNDDRWGLIPKAHTVLEMHSGCVRNFAHYGYVYCMLMAKGPTVDVGTDDDVLISGAGDGTIKLWSLGHTVEDDEELSGGIQEIMTLGSDDGESVLSLALDSSFLYAGKLDGIVELWDLDTAQRLRVIKAHDCDIMSIQMGWGYLWTAATNGWASKYSTTHYGKYQHASSGAVPQKYQCLLRWEAHQGKVLASAVTNYKNKQYFITGANDDNISIWSIDTDKCNSKEKEVSQASDNLLLSSLREFVSYKTVSSRPEFAEDCRKGATYLANLFYGHYDVVAADSRKGKWETDPFTMQGTNGYLYGRGVSDNKGPIIAALYAVTDLMENQQLENDVIFLIEGEEEFGSLGFEEAVKKNKELIGEVDYILLANSYWLDDEVPCLTYGLRGVLHTTVCVDAPRPDIHSGVDGSYMMNEPLSDLTQILGKLKGPGNRVQIPGFYDGILPVTPEEEARYDDIAQILIRSNPEKGPEERLKQSLMARWREPNLTLHRYKVSGPDGSLVSSHASSHISLRMVPGQEVDSVIEALVKFLENEFSQLESQNKLTINVDNRAEPWLGDPTNAIFQTLEKAILETWDECFETSPSSGEATPEPEKAEKSKEEEVLSVKTKLGKPRKPLYIREGGSIPAIRFLEKEFGAPAAHLPCGQSSDSAHLDNERICLLNLLKAREIFGKVFSRL</sequence>
<keyword evidence="4" id="KW-0378">Hydrolase</keyword>
<evidence type="ECO:0000256" key="6">
    <source>
        <dbReference type="SAM" id="MobiDB-lite"/>
    </source>
</evidence>
<dbReference type="Pfam" id="PF00400">
    <property type="entry name" value="WD40"/>
    <property type="match status" value="4"/>
</dbReference>
<accession>F9FMH1</accession>
<feature type="repeat" description="WD" evidence="5">
    <location>
        <begin position="296"/>
        <end position="337"/>
    </location>
</feature>
<dbReference type="GO" id="GO:0006508">
    <property type="term" value="P:proteolysis"/>
    <property type="evidence" value="ECO:0007669"/>
    <property type="project" value="UniProtKB-KW"/>
</dbReference>
<protein>
    <submittedName>
        <fullName evidence="7">Uncharacterized protein</fullName>
    </submittedName>
</protein>
<dbReference type="SUPFAM" id="SSF53187">
    <property type="entry name" value="Zn-dependent exopeptidases"/>
    <property type="match status" value="1"/>
</dbReference>
<evidence type="ECO:0000313" key="7">
    <source>
        <dbReference type="EMBL" id="EGU81896.1"/>
    </source>
</evidence>
<reference evidence="7" key="1">
    <citation type="journal article" date="2012" name="Mol. Plant Microbe Interact.">
        <title>A highly conserved effector in Fusarium oxysporum is required for full virulence on Arabidopsis.</title>
        <authorList>
            <person name="Thatcher L.F."/>
            <person name="Gardiner D.M."/>
            <person name="Kazan K."/>
            <person name="Manners J."/>
        </authorList>
    </citation>
    <scope>NUCLEOTIDE SEQUENCE [LARGE SCALE GENOMIC DNA]</scope>
    <source>
        <strain evidence="7">Fo5176</strain>
    </source>
</reference>
<dbReference type="PROSITE" id="PS50082">
    <property type="entry name" value="WD_REPEATS_2"/>
    <property type="match status" value="5"/>
</dbReference>
<feature type="compositionally biased region" description="Low complexity" evidence="6">
    <location>
        <begin position="271"/>
        <end position="281"/>
    </location>
</feature>
<name>F9FMH1_FUSOF</name>
<dbReference type="SMART" id="SM00320">
    <property type="entry name" value="WD40"/>
    <property type="match status" value="7"/>
</dbReference>
<dbReference type="Pfam" id="PF01546">
    <property type="entry name" value="Peptidase_M20"/>
    <property type="match status" value="1"/>
</dbReference>
<organism evidence="7">
    <name type="scientific">Fusarium oxysporum (strain Fo5176)</name>
    <name type="common">Fusarium vascular wilt</name>
    <dbReference type="NCBI Taxonomy" id="660025"/>
    <lineage>
        <taxon>Eukaryota</taxon>
        <taxon>Fungi</taxon>
        <taxon>Dikarya</taxon>
        <taxon>Ascomycota</taxon>
        <taxon>Pezizomycotina</taxon>
        <taxon>Sordariomycetes</taxon>
        <taxon>Hypocreomycetidae</taxon>
        <taxon>Hypocreales</taxon>
        <taxon>Nectriaceae</taxon>
        <taxon>Fusarium</taxon>
        <taxon>Fusarium oxysporum species complex</taxon>
    </lineage>
</organism>
<dbReference type="InterPro" id="IPR051458">
    <property type="entry name" value="Cyt/Met_Dipeptidase"/>
</dbReference>